<reference evidence="1 2" key="1">
    <citation type="journal article" date="2021" name="BMC Genomics">
        <title>Datura genome reveals duplications of psychoactive alkaloid biosynthetic genes and high mutation rate following tissue culture.</title>
        <authorList>
            <person name="Rajewski A."/>
            <person name="Carter-House D."/>
            <person name="Stajich J."/>
            <person name="Litt A."/>
        </authorList>
    </citation>
    <scope>NUCLEOTIDE SEQUENCE [LARGE SCALE GENOMIC DNA]</scope>
    <source>
        <strain evidence="1">AR-01</strain>
    </source>
</reference>
<keyword evidence="2" id="KW-1185">Reference proteome</keyword>
<organism evidence="1 2">
    <name type="scientific">Datura stramonium</name>
    <name type="common">Jimsonweed</name>
    <name type="synonym">Common thornapple</name>
    <dbReference type="NCBI Taxonomy" id="4076"/>
    <lineage>
        <taxon>Eukaryota</taxon>
        <taxon>Viridiplantae</taxon>
        <taxon>Streptophyta</taxon>
        <taxon>Embryophyta</taxon>
        <taxon>Tracheophyta</taxon>
        <taxon>Spermatophyta</taxon>
        <taxon>Magnoliopsida</taxon>
        <taxon>eudicotyledons</taxon>
        <taxon>Gunneridae</taxon>
        <taxon>Pentapetalae</taxon>
        <taxon>asterids</taxon>
        <taxon>lamiids</taxon>
        <taxon>Solanales</taxon>
        <taxon>Solanaceae</taxon>
        <taxon>Solanoideae</taxon>
        <taxon>Datureae</taxon>
        <taxon>Datura</taxon>
    </lineage>
</organism>
<gene>
    <name evidence="1" type="ORF">HAX54_017845</name>
</gene>
<evidence type="ECO:0000313" key="2">
    <source>
        <dbReference type="Proteomes" id="UP000823775"/>
    </source>
</evidence>
<comment type="caution">
    <text evidence="1">The sequence shown here is derived from an EMBL/GenBank/DDBJ whole genome shotgun (WGS) entry which is preliminary data.</text>
</comment>
<name>A0ABS8UNL1_DATST</name>
<dbReference type="EMBL" id="JACEIK010002190">
    <property type="protein sequence ID" value="MCD9559684.1"/>
    <property type="molecule type" value="Genomic_DNA"/>
</dbReference>
<evidence type="ECO:0000313" key="1">
    <source>
        <dbReference type="EMBL" id="MCD9559684.1"/>
    </source>
</evidence>
<proteinExistence type="predicted"/>
<sequence length="99" mass="11467">MAIVGDDGDVVGVGRWLTIQISCWDQNNQGIKWKLIIAKPLEIFDERERGDGVCFAGFAGADRSCREGDRRLWEWWGFSEIEREDKRKMGVQLMLVQYD</sequence>
<protein>
    <submittedName>
        <fullName evidence="1">Uncharacterized protein</fullName>
    </submittedName>
</protein>
<dbReference type="Proteomes" id="UP000823775">
    <property type="component" value="Unassembled WGS sequence"/>
</dbReference>
<accession>A0ABS8UNL1</accession>